<dbReference type="AlphaFoldDB" id="A0A447L1F5"/>
<sequence length="73" mass="8076">MHNIPPEILTLLGIYPGTTGRVMLYVENGVITSNLPIPDHHFCCSVESFVELAQRAGWHVSPERPDLEVAHVA</sequence>
<dbReference type="KEGG" id="sof:NCTC11214_05173"/>
<dbReference type="RefSeq" id="WP_004964931.1">
    <property type="nucleotide sequence ID" value="NZ_LR134117.1"/>
</dbReference>
<proteinExistence type="predicted"/>
<organism evidence="1 2">
    <name type="scientific">Serratia odorifera</name>
    <dbReference type="NCBI Taxonomy" id="618"/>
    <lineage>
        <taxon>Bacteria</taxon>
        <taxon>Pseudomonadati</taxon>
        <taxon>Pseudomonadota</taxon>
        <taxon>Gammaproteobacteria</taxon>
        <taxon>Enterobacterales</taxon>
        <taxon>Yersiniaceae</taxon>
        <taxon>Serratia</taxon>
    </lineage>
</organism>
<dbReference type="EMBL" id="LR134117">
    <property type="protein sequence ID" value="VDZ64826.1"/>
    <property type="molecule type" value="Genomic_DNA"/>
</dbReference>
<gene>
    <name evidence="1" type="ORF">NCTC11214_05173</name>
</gene>
<evidence type="ECO:0000313" key="2">
    <source>
        <dbReference type="Proteomes" id="UP000281391"/>
    </source>
</evidence>
<name>A0A447L1F5_SEROD</name>
<evidence type="ECO:0000313" key="1">
    <source>
        <dbReference type="EMBL" id="VDZ64826.1"/>
    </source>
</evidence>
<protein>
    <submittedName>
        <fullName evidence="1">Uncharacterized protein</fullName>
    </submittedName>
</protein>
<accession>A0A447L1F5</accession>
<reference evidence="1 2" key="1">
    <citation type="submission" date="2018-12" db="EMBL/GenBank/DDBJ databases">
        <authorList>
            <consortium name="Pathogen Informatics"/>
        </authorList>
    </citation>
    <scope>NUCLEOTIDE SEQUENCE [LARGE SCALE GENOMIC DNA]</scope>
    <source>
        <strain evidence="1 2">NCTC11214</strain>
    </source>
</reference>
<dbReference type="Proteomes" id="UP000281391">
    <property type="component" value="Chromosome"/>
</dbReference>